<feature type="active site" evidence="6">
    <location>
        <position position="12"/>
    </location>
</feature>
<dbReference type="EC" id="3.4.19.12" evidence="2"/>
<dbReference type="InterPro" id="IPR006155">
    <property type="entry name" value="Josephin"/>
</dbReference>
<protein>
    <recommendedName>
        <fullName evidence="2">ubiquitinyl hydrolase 1</fullName>
        <ecNumber evidence="2">3.4.19.12</ecNumber>
    </recommendedName>
</protein>
<evidence type="ECO:0000256" key="3">
    <source>
        <dbReference type="ARBA" id="ARBA00022670"/>
    </source>
</evidence>
<evidence type="ECO:0000256" key="1">
    <source>
        <dbReference type="ARBA" id="ARBA00000707"/>
    </source>
</evidence>
<dbReference type="PANTHER" id="PTHR13291">
    <property type="entry name" value="JOSEPHIN 1, 2"/>
    <property type="match status" value="1"/>
</dbReference>
<dbReference type="PANTHER" id="PTHR13291:SF0">
    <property type="entry name" value="JOSEPHIN-LIKE PROTEIN"/>
    <property type="match status" value="1"/>
</dbReference>
<dbReference type="Proteomes" id="UP001300502">
    <property type="component" value="Unassembled WGS sequence"/>
</dbReference>
<keyword evidence="5 6" id="KW-0378">Hydrolase</keyword>
<comment type="caution">
    <text evidence="8">The sequence shown here is derived from an EMBL/GenBank/DDBJ whole genome shotgun (WGS) entry which is preliminary data.</text>
</comment>
<dbReference type="SMART" id="SM01246">
    <property type="entry name" value="Josephin"/>
    <property type="match status" value="1"/>
</dbReference>
<evidence type="ECO:0000256" key="6">
    <source>
        <dbReference type="PROSITE-ProRule" id="PRU00331"/>
    </source>
</evidence>
<feature type="active site" evidence="6">
    <location>
        <position position="131"/>
    </location>
</feature>
<name>A0AAV9IJX9_9RHOD</name>
<dbReference type="Gene3D" id="3.90.70.40">
    <property type="match status" value="1"/>
</dbReference>
<gene>
    <name evidence="8" type="ORF">GAYE_SCF43G5649</name>
</gene>
<evidence type="ECO:0000313" key="9">
    <source>
        <dbReference type="Proteomes" id="UP001300502"/>
    </source>
</evidence>
<evidence type="ECO:0000256" key="5">
    <source>
        <dbReference type="ARBA" id="ARBA00022801"/>
    </source>
</evidence>
<dbReference type="InterPro" id="IPR040053">
    <property type="entry name" value="JOSD1/2"/>
</dbReference>
<dbReference type="PROSITE" id="PS50957">
    <property type="entry name" value="JOSEPHIN"/>
    <property type="match status" value="1"/>
</dbReference>
<dbReference type="GO" id="GO:0004843">
    <property type="term" value="F:cysteine-type deubiquitinase activity"/>
    <property type="evidence" value="ECO:0007669"/>
    <property type="project" value="UniProtKB-EC"/>
</dbReference>
<evidence type="ECO:0000313" key="8">
    <source>
        <dbReference type="EMBL" id="KAK4527722.1"/>
    </source>
</evidence>
<comment type="catalytic activity">
    <reaction evidence="1">
        <text>Thiol-dependent hydrolysis of ester, thioester, amide, peptide and isopeptide bonds formed by the C-terminal Gly of ubiquitin (a 76-residue protein attached to proteins as an intracellular targeting signal).</text>
        <dbReference type="EC" id="3.4.19.12"/>
    </reaction>
</comment>
<dbReference type="AlphaFoldDB" id="A0AAV9IJX9"/>
<evidence type="ECO:0000256" key="4">
    <source>
        <dbReference type="ARBA" id="ARBA00022786"/>
    </source>
</evidence>
<evidence type="ECO:0000256" key="2">
    <source>
        <dbReference type="ARBA" id="ARBA00012759"/>
    </source>
</evidence>
<feature type="active site" evidence="6">
    <location>
        <position position="116"/>
    </location>
</feature>
<dbReference type="EMBL" id="JANCYU010000055">
    <property type="protein sequence ID" value="KAK4527722.1"/>
    <property type="molecule type" value="Genomic_DNA"/>
</dbReference>
<dbReference type="GO" id="GO:0006508">
    <property type="term" value="P:proteolysis"/>
    <property type="evidence" value="ECO:0007669"/>
    <property type="project" value="UniProtKB-KW"/>
</dbReference>
<accession>A0AAV9IJX9</accession>
<keyword evidence="4" id="KW-0833">Ubl conjugation pathway</keyword>
<proteinExistence type="predicted"/>
<keyword evidence="3" id="KW-0645">Protease</keyword>
<feature type="domain" description="Josephin" evidence="7">
    <location>
        <begin position="1"/>
        <end position="168"/>
    </location>
</feature>
<sequence>MVYHETQKYQYCAVHAVNALLGYPAFSVRDFEQVARQLGKELGDVGQQHSFKSILGLGDYDVNVIGRILETKELEIHWQDRRVPVQLDGLVDPKTVGLLINVCIRRWWRFWGTSRHWCALKREEDKFYWLDSFLPSPIVWTELSCVEQYLQSILCQQDGQVLWIRRRD</sequence>
<dbReference type="GO" id="GO:0016579">
    <property type="term" value="P:protein deubiquitination"/>
    <property type="evidence" value="ECO:0007669"/>
    <property type="project" value="InterPro"/>
</dbReference>
<dbReference type="Pfam" id="PF02099">
    <property type="entry name" value="Josephin"/>
    <property type="match status" value="1"/>
</dbReference>
<evidence type="ECO:0000259" key="7">
    <source>
        <dbReference type="PROSITE" id="PS50957"/>
    </source>
</evidence>
<organism evidence="8 9">
    <name type="scientific">Galdieria yellowstonensis</name>
    <dbReference type="NCBI Taxonomy" id="3028027"/>
    <lineage>
        <taxon>Eukaryota</taxon>
        <taxon>Rhodophyta</taxon>
        <taxon>Bangiophyceae</taxon>
        <taxon>Galdieriales</taxon>
        <taxon>Galdieriaceae</taxon>
        <taxon>Galdieria</taxon>
    </lineage>
</organism>
<reference evidence="8 9" key="1">
    <citation type="submission" date="2022-07" db="EMBL/GenBank/DDBJ databases">
        <title>Genome-wide signatures of adaptation to extreme environments.</title>
        <authorList>
            <person name="Cho C.H."/>
            <person name="Yoon H.S."/>
        </authorList>
    </citation>
    <scope>NUCLEOTIDE SEQUENCE [LARGE SCALE GENOMIC DNA]</scope>
    <source>
        <strain evidence="8 9">108.79 E11</strain>
    </source>
</reference>
<keyword evidence="9" id="KW-1185">Reference proteome</keyword>